<evidence type="ECO:0000313" key="6">
    <source>
        <dbReference type="EMBL" id="MCW1243910.1"/>
    </source>
</evidence>
<dbReference type="RefSeq" id="WP_264426969.1">
    <property type="nucleotide sequence ID" value="NZ_JAOSHO010000040.1"/>
</dbReference>
<dbReference type="SUPFAM" id="SSF69318">
    <property type="entry name" value="Integrin alpha N-terminal domain"/>
    <property type="match status" value="1"/>
</dbReference>
<accession>A0ABT3F494</accession>
<sequence>MNTASEPSAIDMPALPKSGGALTGLGRGWGDIGASGTATFEIGLPITAGRGYAPALALIYQSTAGNGPFGLGWTLPLGAISRRASKGVPSYTAQDVILCPDGQPLLPERDAQGAVVETLHAYFNDLALDTTYTVVRHFPRVESDFSRWEHWRSENDPAGFWLVQGADGGVHLYGRTTRGRIADPDNPLKVAQWLLQESLNPFGEHIHYQYREESERTRHPRETRAQRYLERIRYGNFSAADHEHLYLWAGDVPPDVKWHFELVLDYGERTSAIDKPPPYDASSDWLPRRDPFSSFAYGFELRTLRLCRQVLMFHCFPDETGMGPTPVLVRRLLLEHPSGDDSYSLLTAAHEQAIDANGRLSSHPPLELLYQSGRLKRDVHRYTSFQYAGFNDGQRYFIADLFGEGVPGLLYRDDKAWYYREPLRTQGNDLTYGAPRALPKVPVADRARPGRQMLLDVTGDGQLDWLVARPGMSGFFSLDSTGDWSGFVPFNAVPVEFLHPQGSLADVMGAGLLDFVMIGPRSVRLFANRKQDGFAPQIAIPRTADEDDLPSITGSPSELVVFCDVLGSGQQHLVRIRHNEVKCWPALGAGHFGKGWVFASLPFPPETFQASRVLLADLDGAGAADLVYLEADSFSILRNLGGNGFAPQPVKVRWPDGVRYDARSQVSIADLQGLGFPSLILSTPHPSPRHWRYDFFANKPYLLRQTENNMGTRTHIDYRSSAQEWLDEKQALRLDAKPAVCQVPFAVPLVSRQTVLDEITGASHTQTFSYRQGYYDRREQAFRGYGLLLHRDAEHHPGDLPEDSYSAPVLTKTWFHNGQALDMPREGYSAHDPQALVLGKTLLSRHRASGPLPTEQQDDVIEMPDPSLLDEAMHALSGAELRVEVWADGVMAGQVPYSVREHRYRVRQLPYERGEQRYARTQVLRLESMALQYERVADDPVCQHQVNLRWDAFGSPVHYVTVHHARRKTVHDDPPPQLTNAHQQQWWRDTHDEAQQAFYLSETLAQFIHLTAPQRWRLGLPWRQRSNVLVLDKRTHPHLTSASFSCERLLDETAGPLSPWAVRELSALSVQHYREPGGKGATLQPGSAGFQGLADHLETAELAPNALGAYADIPDLPPYPSKEFELKLLEIGYRPMGLFFFANQQEAAQTDHGLWAIRRNFSRYAPVSQFCRIRTSRTSPDHDETVLIYDSYSCQLAAIKQPDGCVTQVSSDYRTLLPVTITDPNGTTQEALYDGFGQLLASAFNGREQGRPVGFHVHGRYIRPPDDTPNRAIETPRALLQDAATAHAYDRFSWMGAVTWRPESSEQWISQGYLLPSGHIRATARLRLDTASRALSNSEATLKAIIEAIPREPMHAVQLQADRYPGDPEQKIRVNLTCWDGFGRVLQSKQETEPGPAHAVDDKGNLMIQPPNAADDQPVPGQLLTVQANPRWRISERVEYNNKGLTIRVYRPYFANTHHYINDQSLRKLGHSDRQFHDPLGRPTRTLTASGSMRRVTYWAWYTVNEDENDTWADMPAPSAEAM</sequence>
<dbReference type="Pfam" id="PF12256">
    <property type="entry name" value="TcdB_toxin_midN"/>
    <property type="match status" value="1"/>
</dbReference>
<reference evidence="6" key="1">
    <citation type="submission" date="2022-07" db="EMBL/GenBank/DDBJ databases">
        <title>Pseudomonas agronomica sp. nov.: a novel bacterium with biotechnological application in the synthesis of biofertilizers from valorized agricultural residues.</title>
        <authorList>
            <person name="Robas M."/>
            <person name="Fernandez V.M."/>
            <person name="Luna L."/>
            <person name="Provanza A."/>
            <person name="Jimenez P.A."/>
        </authorList>
    </citation>
    <scope>NUCLEOTIDE SEQUENCE</scope>
    <source>
        <strain evidence="6">SAICEU22T</strain>
    </source>
</reference>
<organism evidence="6 7">
    <name type="scientific">Pseudomonas agronomica</name>
    <dbReference type="NCBI Taxonomy" id="2979328"/>
    <lineage>
        <taxon>Bacteria</taxon>
        <taxon>Pseudomonadati</taxon>
        <taxon>Pseudomonadota</taxon>
        <taxon>Gammaproteobacteria</taxon>
        <taxon>Pseudomonadales</taxon>
        <taxon>Pseudomonadaceae</taxon>
        <taxon>Pseudomonas</taxon>
    </lineage>
</organism>
<dbReference type="PRINTS" id="PR01341">
    <property type="entry name" value="SALSPVBPROT"/>
</dbReference>
<dbReference type="InterPro" id="IPR028994">
    <property type="entry name" value="Integrin_alpha_N"/>
</dbReference>
<evidence type="ECO:0000259" key="5">
    <source>
        <dbReference type="Pfam" id="PF12256"/>
    </source>
</evidence>
<keyword evidence="3" id="KW-0843">Virulence</keyword>
<evidence type="ECO:0000256" key="1">
    <source>
        <dbReference type="ARBA" id="ARBA00004613"/>
    </source>
</evidence>
<dbReference type="Proteomes" id="UP001061999">
    <property type="component" value="Unassembled WGS sequence"/>
</dbReference>
<name>A0ABT3F494_9PSED</name>
<feature type="domain" description="Insecticide toxin TcdB middle/C-terminal" evidence="4">
    <location>
        <begin position="872"/>
        <end position="1020"/>
    </location>
</feature>
<feature type="domain" description="Insecticide toxin TcdB middle/N-terminal" evidence="5">
    <location>
        <begin position="648"/>
        <end position="817"/>
    </location>
</feature>
<dbReference type="InterPro" id="IPR022045">
    <property type="entry name" value="TcdB_toxin_mid/N"/>
</dbReference>
<dbReference type="Pfam" id="PF03534">
    <property type="entry name" value="SpvB"/>
    <property type="match status" value="1"/>
</dbReference>
<keyword evidence="7" id="KW-1185">Reference proteome</keyword>
<comment type="caution">
    <text evidence="6">The sequence shown here is derived from an EMBL/GenBank/DDBJ whole genome shotgun (WGS) entry which is preliminary data.</text>
</comment>
<dbReference type="Pfam" id="PF12255">
    <property type="entry name" value="TcdB_toxin_midC"/>
    <property type="match status" value="1"/>
</dbReference>
<dbReference type="InterPro" id="IPR022044">
    <property type="entry name" value="TcdB_toxin_mid/C"/>
</dbReference>
<proteinExistence type="predicted"/>
<gene>
    <name evidence="6" type="ORF">OC610_05795</name>
</gene>
<evidence type="ECO:0000313" key="7">
    <source>
        <dbReference type="Proteomes" id="UP001061999"/>
    </source>
</evidence>
<evidence type="ECO:0000259" key="4">
    <source>
        <dbReference type="Pfam" id="PF12255"/>
    </source>
</evidence>
<dbReference type="InterPro" id="IPR003284">
    <property type="entry name" value="Sal_SpvB"/>
</dbReference>
<comment type="subcellular location">
    <subcellularLocation>
        <location evidence="1">Secreted</location>
    </subcellularLocation>
</comment>
<evidence type="ECO:0000256" key="3">
    <source>
        <dbReference type="ARBA" id="ARBA00023026"/>
    </source>
</evidence>
<evidence type="ECO:0000256" key="2">
    <source>
        <dbReference type="ARBA" id="ARBA00022525"/>
    </source>
</evidence>
<dbReference type="EMBL" id="JAOSHO010000040">
    <property type="protein sequence ID" value="MCW1243910.1"/>
    <property type="molecule type" value="Genomic_DNA"/>
</dbReference>
<protein>
    <submittedName>
        <fullName evidence="6">Toxin</fullName>
    </submittedName>
</protein>
<keyword evidence="2" id="KW-0964">Secreted</keyword>